<organism evidence="1 2">
    <name type="scientific">Synaphobranchus kaupii</name>
    <name type="common">Kaup's arrowtooth eel</name>
    <dbReference type="NCBI Taxonomy" id="118154"/>
    <lineage>
        <taxon>Eukaryota</taxon>
        <taxon>Metazoa</taxon>
        <taxon>Chordata</taxon>
        <taxon>Craniata</taxon>
        <taxon>Vertebrata</taxon>
        <taxon>Euteleostomi</taxon>
        <taxon>Actinopterygii</taxon>
        <taxon>Neopterygii</taxon>
        <taxon>Teleostei</taxon>
        <taxon>Anguilliformes</taxon>
        <taxon>Synaphobranchidae</taxon>
        <taxon>Synaphobranchus</taxon>
    </lineage>
</organism>
<dbReference type="AlphaFoldDB" id="A0A9Q1EE40"/>
<gene>
    <name evidence="1" type="ORF">SKAU_G00383230</name>
</gene>
<evidence type="ECO:0000313" key="2">
    <source>
        <dbReference type="Proteomes" id="UP001152622"/>
    </source>
</evidence>
<evidence type="ECO:0000313" key="1">
    <source>
        <dbReference type="EMBL" id="KAJ8337103.1"/>
    </source>
</evidence>
<comment type="caution">
    <text evidence="1">The sequence shown here is derived from an EMBL/GenBank/DDBJ whole genome shotgun (WGS) entry which is preliminary data.</text>
</comment>
<reference evidence="1" key="1">
    <citation type="journal article" date="2023" name="Science">
        <title>Genome structures resolve the early diversification of teleost fishes.</title>
        <authorList>
            <person name="Parey E."/>
            <person name="Louis A."/>
            <person name="Montfort J."/>
            <person name="Bouchez O."/>
            <person name="Roques C."/>
            <person name="Iampietro C."/>
            <person name="Lluch J."/>
            <person name="Castinel A."/>
            <person name="Donnadieu C."/>
            <person name="Desvignes T."/>
            <person name="Floi Bucao C."/>
            <person name="Jouanno E."/>
            <person name="Wen M."/>
            <person name="Mejri S."/>
            <person name="Dirks R."/>
            <person name="Jansen H."/>
            <person name="Henkel C."/>
            <person name="Chen W.J."/>
            <person name="Zahm M."/>
            <person name="Cabau C."/>
            <person name="Klopp C."/>
            <person name="Thompson A.W."/>
            <person name="Robinson-Rechavi M."/>
            <person name="Braasch I."/>
            <person name="Lecointre G."/>
            <person name="Bobe J."/>
            <person name="Postlethwait J.H."/>
            <person name="Berthelot C."/>
            <person name="Roest Crollius H."/>
            <person name="Guiguen Y."/>
        </authorList>
    </citation>
    <scope>NUCLEOTIDE SEQUENCE</scope>
    <source>
        <tissue evidence="1">Blood</tissue>
    </source>
</reference>
<sequence>MEPVKVCCVFPQGRDCSEKRLFREVDVTAHSENKSQCGSFLKLSLPSLGRPLAALHCCAAAVVQRSALTLRLGFLLFSP</sequence>
<dbReference type="EMBL" id="JAINUF010000019">
    <property type="protein sequence ID" value="KAJ8337103.1"/>
    <property type="molecule type" value="Genomic_DNA"/>
</dbReference>
<name>A0A9Q1EE40_SYNKA</name>
<accession>A0A9Q1EE40</accession>
<protein>
    <submittedName>
        <fullName evidence="1">Uncharacterized protein</fullName>
    </submittedName>
</protein>
<dbReference type="Proteomes" id="UP001152622">
    <property type="component" value="Chromosome 19"/>
</dbReference>
<keyword evidence="2" id="KW-1185">Reference proteome</keyword>
<proteinExistence type="predicted"/>